<feature type="transmembrane region" description="Helical" evidence="14">
    <location>
        <begin position="23"/>
        <end position="42"/>
    </location>
</feature>
<evidence type="ECO:0000256" key="5">
    <source>
        <dbReference type="ARBA" id="ARBA00022553"/>
    </source>
</evidence>
<keyword evidence="6" id="KW-0808">Transferase</keyword>
<keyword evidence="8" id="KW-0547">Nucleotide-binding</keyword>
<evidence type="ECO:0000256" key="12">
    <source>
        <dbReference type="ARBA" id="ARBA00023012"/>
    </source>
</evidence>
<feature type="transmembrane region" description="Helical" evidence="14">
    <location>
        <begin position="49"/>
        <end position="81"/>
    </location>
</feature>
<dbReference type="Gene3D" id="1.20.120.620">
    <property type="entry name" value="Backbone structure of the membrane domain of e. Coli histidine kinase receptor kdpd"/>
    <property type="match status" value="1"/>
</dbReference>
<dbReference type="STRING" id="1166073.SAMN05192530_108125"/>
<dbReference type="NCBIfam" id="TIGR00229">
    <property type="entry name" value="sensory_box"/>
    <property type="match status" value="1"/>
</dbReference>
<dbReference type="Proteomes" id="UP000198793">
    <property type="component" value="Unassembled WGS sequence"/>
</dbReference>
<proteinExistence type="predicted"/>
<comment type="catalytic activity">
    <reaction evidence="1">
        <text>ATP + protein L-histidine = ADP + protein N-phospho-L-histidine.</text>
        <dbReference type="EC" id="2.7.13.3"/>
    </reaction>
</comment>
<dbReference type="InterPro" id="IPR011102">
    <property type="entry name" value="Sig_transdc_His_kinase_HWE"/>
</dbReference>
<dbReference type="OrthoDB" id="341208at2"/>
<dbReference type="PROSITE" id="PS50112">
    <property type="entry name" value="PAS"/>
    <property type="match status" value="1"/>
</dbReference>
<name>A0A1H0KSY0_9HYPH</name>
<evidence type="ECO:0000256" key="6">
    <source>
        <dbReference type="ARBA" id="ARBA00022679"/>
    </source>
</evidence>
<keyword evidence="5" id="KW-0597">Phosphoprotein</keyword>
<keyword evidence="10" id="KW-0067">ATP-binding</keyword>
<evidence type="ECO:0000256" key="9">
    <source>
        <dbReference type="ARBA" id="ARBA00022777"/>
    </source>
</evidence>
<dbReference type="InterPro" id="IPR038318">
    <property type="entry name" value="KdpD_sf"/>
</dbReference>
<dbReference type="EC" id="2.7.13.3" evidence="3"/>
<organism evidence="16 17">
    <name type="scientific">Aureimonas jatrophae</name>
    <dbReference type="NCBI Taxonomy" id="1166073"/>
    <lineage>
        <taxon>Bacteria</taxon>
        <taxon>Pseudomonadati</taxon>
        <taxon>Pseudomonadota</taxon>
        <taxon>Alphaproteobacteria</taxon>
        <taxon>Hyphomicrobiales</taxon>
        <taxon>Aurantimonadaceae</taxon>
        <taxon>Aureimonas</taxon>
    </lineage>
</organism>
<keyword evidence="12" id="KW-0902">Two-component regulatory system</keyword>
<gene>
    <name evidence="16" type="ORF">SAMN05192530_108125</name>
</gene>
<evidence type="ECO:0000256" key="10">
    <source>
        <dbReference type="ARBA" id="ARBA00022840"/>
    </source>
</evidence>
<evidence type="ECO:0000256" key="4">
    <source>
        <dbReference type="ARBA" id="ARBA00021740"/>
    </source>
</evidence>
<evidence type="ECO:0000259" key="15">
    <source>
        <dbReference type="PROSITE" id="PS50112"/>
    </source>
</evidence>
<keyword evidence="11 14" id="KW-1133">Transmembrane helix</keyword>
<evidence type="ECO:0000256" key="14">
    <source>
        <dbReference type="SAM" id="Phobius"/>
    </source>
</evidence>
<sequence length="467" mass="50198">MPLSGAYHRSLIKALSARLPAPATYALVALAVALVAMVRGAFVTDLLPFLFFIPVIIVSALLGGRGPGVFATLASTIPAAYALSPEDDPLALTRTQWTAQILFVAVNLGIAELAASLRSAVLVLGDVAEGRRMAISNLAREVQQRNQLSRIVENSSDFIAYADLEGRVQYVNEAGKALVGLQAPEETTRISDYFPVGDWSRVETEVLPIVLREGSWTGDVCFRHFETGEEIPVRYNVFTLPNVDGRPIALGTVTSDLRRERAAEQERQILVSELAHRLKNTLAITQSIATQTLRSAPDLVTARKSLGERIQALSRAHDILLTGEHDSGAVESVVRSAVELHDPEGRVALRGPDLFVGPKAALTLALIIHELATNAAKYGALSVPQGRVHIAWVVEVDDETQRPTLALMWRELGGPPVVPPSRKGFGSKLIEIGLSGSVGGSVDLDYAPDGLKCRIVAPLTELQTEAA</sequence>
<dbReference type="InterPro" id="IPR035965">
    <property type="entry name" value="PAS-like_dom_sf"/>
</dbReference>
<dbReference type="SUPFAM" id="SSF55785">
    <property type="entry name" value="PYP-like sensor domain (PAS domain)"/>
    <property type="match status" value="1"/>
</dbReference>
<keyword evidence="7 14" id="KW-0812">Transmembrane</keyword>
<evidence type="ECO:0000256" key="1">
    <source>
        <dbReference type="ARBA" id="ARBA00000085"/>
    </source>
</evidence>
<dbReference type="GO" id="GO:0005524">
    <property type="term" value="F:ATP binding"/>
    <property type="evidence" value="ECO:0007669"/>
    <property type="project" value="UniProtKB-KW"/>
</dbReference>
<dbReference type="Pfam" id="PF08448">
    <property type="entry name" value="PAS_4"/>
    <property type="match status" value="1"/>
</dbReference>
<dbReference type="CDD" id="cd00130">
    <property type="entry name" value="PAS"/>
    <property type="match status" value="1"/>
</dbReference>
<evidence type="ECO:0000313" key="16">
    <source>
        <dbReference type="EMBL" id="SDO58881.1"/>
    </source>
</evidence>
<evidence type="ECO:0000256" key="11">
    <source>
        <dbReference type="ARBA" id="ARBA00022989"/>
    </source>
</evidence>
<evidence type="ECO:0000313" key="17">
    <source>
        <dbReference type="Proteomes" id="UP000198793"/>
    </source>
</evidence>
<dbReference type="InterPro" id="IPR000014">
    <property type="entry name" value="PAS"/>
</dbReference>
<dbReference type="PANTHER" id="PTHR41523">
    <property type="entry name" value="TWO-COMPONENT SYSTEM SENSOR PROTEIN"/>
    <property type="match status" value="1"/>
</dbReference>
<dbReference type="PANTHER" id="PTHR41523:SF7">
    <property type="entry name" value="HISTIDINE KINASE"/>
    <property type="match status" value="1"/>
</dbReference>
<keyword evidence="17" id="KW-1185">Reference proteome</keyword>
<evidence type="ECO:0000256" key="3">
    <source>
        <dbReference type="ARBA" id="ARBA00012438"/>
    </source>
</evidence>
<dbReference type="EMBL" id="FNIT01000008">
    <property type="protein sequence ID" value="SDO58881.1"/>
    <property type="molecule type" value="Genomic_DNA"/>
</dbReference>
<dbReference type="AlphaFoldDB" id="A0A1H0KSY0"/>
<dbReference type="Gene3D" id="3.30.450.20">
    <property type="entry name" value="PAS domain"/>
    <property type="match status" value="1"/>
</dbReference>
<evidence type="ECO:0000256" key="8">
    <source>
        <dbReference type="ARBA" id="ARBA00022741"/>
    </source>
</evidence>
<evidence type="ECO:0000256" key="13">
    <source>
        <dbReference type="ARBA" id="ARBA00023136"/>
    </source>
</evidence>
<dbReference type="InterPro" id="IPR013656">
    <property type="entry name" value="PAS_4"/>
</dbReference>
<dbReference type="Gene3D" id="3.30.565.10">
    <property type="entry name" value="Histidine kinase-like ATPase, C-terminal domain"/>
    <property type="match status" value="1"/>
</dbReference>
<dbReference type="GO" id="GO:0004673">
    <property type="term" value="F:protein histidine kinase activity"/>
    <property type="evidence" value="ECO:0007669"/>
    <property type="project" value="UniProtKB-EC"/>
</dbReference>
<feature type="domain" description="PAS" evidence="15">
    <location>
        <begin position="144"/>
        <end position="185"/>
    </location>
</feature>
<dbReference type="Pfam" id="PF07536">
    <property type="entry name" value="HWE_HK"/>
    <property type="match status" value="1"/>
</dbReference>
<protein>
    <recommendedName>
        <fullName evidence="4">Blue-light-activated histidine kinase</fullName>
        <ecNumber evidence="3">2.7.13.3</ecNumber>
    </recommendedName>
</protein>
<comment type="subcellular location">
    <subcellularLocation>
        <location evidence="2">Membrane</location>
        <topology evidence="2">Multi-pass membrane protein</topology>
    </subcellularLocation>
</comment>
<reference evidence="16 17" key="1">
    <citation type="submission" date="2016-10" db="EMBL/GenBank/DDBJ databases">
        <authorList>
            <person name="de Groot N.N."/>
        </authorList>
    </citation>
    <scope>NUCLEOTIDE SEQUENCE [LARGE SCALE GENOMIC DNA]</scope>
    <source>
        <strain evidence="17">L7-484,KACC 16230,DSM 25025</strain>
    </source>
</reference>
<keyword evidence="9" id="KW-0418">Kinase</keyword>
<keyword evidence="13 14" id="KW-0472">Membrane</keyword>
<evidence type="ECO:0000256" key="2">
    <source>
        <dbReference type="ARBA" id="ARBA00004141"/>
    </source>
</evidence>
<dbReference type="InterPro" id="IPR025201">
    <property type="entry name" value="KdpD_TM"/>
</dbReference>
<dbReference type="InterPro" id="IPR036890">
    <property type="entry name" value="HATPase_C_sf"/>
</dbReference>
<dbReference type="Pfam" id="PF13493">
    <property type="entry name" value="DUF4118"/>
    <property type="match status" value="1"/>
</dbReference>
<dbReference type="RefSeq" id="WP_090675609.1">
    <property type="nucleotide sequence ID" value="NZ_FNIT01000008.1"/>
</dbReference>
<dbReference type="SMART" id="SM00091">
    <property type="entry name" value="PAS"/>
    <property type="match status" value="1"/>
</dbReference>
<dbReference type="SMART" id="SM00911">
    <property type="entry name" value="HWE_HK"/>
    <property type="match status" value="1"/>
</dbReference>
<evidence type="ECO:0000256" key="7">
    <source>
        <dbReference type="ARBA" id="ARBA00022692"/>
    </source>
</evidence>
<accession>A0A1H0KSY0</accession>